<dbReference type="AlphaFoldDB" id="A0ABD2CXZ0"/>
<name>A0ABD2CXZ0_VESMC</name>
<gene>
    <name evidence="2" type="ORF">V1477_002459</name>
</gene>
<feature type="region of interest" description="Disordered" evidence="1">
    <location>
        <begin position="152"/>
        <end position="179"/>
    </location>
</feature>
<dbReference type="Proteomes" id="UP001607303">
    <property type="component" value="Unassembled WGS sequence"/>
</dbReference>
<sequence>MTRYRGRSERMSQQIAIRRDPTSFFQGLYISMHVCRGHQAVGVVVRSVEGERIVAPRAATKYSTSKLNRLSDEYLNVTKCQGEIPLLFTENCCLSTKRPPLMLQSTSNSSTTYCSSSSSSSSSSSRKGTISKDRAIQNREIKLEIRDESACGSLGANGKEEKGDPVGFRLSANIREKDL</sequence>
<evidence type="ECO:0000313" key="3">
    <source>
        <dbReference type="Proteomes" id="UP001607303"/>
    </source>
</evidence>
<keyword evidence="3" id="KW-1185">Reference proteome</keyword>
<feature type="compositionally biased region" description="Basic and acidic residues" evidence="1">
    <location>
        <begin position="130"/>
        <end position="140"/>
    </location>
</feature>
<comment type="caution">
    <text evidence="2">The sequence shown here is derived from an EMBL/GenBank/DDBJ whole genome shotgun (WGS) entry which is preliminary data.</text>
</comment>
<reference evidence="2 3" key="1">
    <citation type="journal article" date="2024" name="Ann. Entomol. Soc. Am.">
        <title>Genomic analyses of the southern and eastern yellowjacket wasps (Hymenoptera: Vespidae) reveal evolutionary signatures of social life.</title>
        <authorList>
            <person name="Catto M.A."/>
            <person name="Caine P.B."/>
            <person name="Orr S.E."/>
            <person name="Hunt B.G."/>
            <person name="Goodisman M.A.D."/>
        </authorList>
    </citation>
    <scope>NUCLEOTIDE SEQUENCE [LARGE SCALE GENOMIC DNA]</scope>
    <source>
        <strain evidence="2">232</strain>
        <tissue evidence="2">Head and thorax</tissue>
    </source>
</reference>
<evidence type="ECO:0000313" key="2">
    <source>
        <dbReference type="EMBL" id="KAL2749519.1"/>
    </source>
</evidence>
<protein>
    <submittedName>
        <fullName evidence="2">Uncharacterized protein</fullName>
    </submittedName>
</protein>
<feature type="region of interest" description="Disordered" evidence="1">
    <location>
        <begin position="105"/>
        <end position="140"/>
    </location>
</feature>
<organism evidence="2 3">
    <name type="scientific">Vespula maculifrons</name>
    <name type="common">Eastern yellow jacket</name>
    <name type="synonym">Wasp</name>
    <dbReference type="NCBI Taxonomy" id="7453"/>
    <lineage>
        <taxon>Eukaryota</taxon>
        <taxon>Metazoa</taxon>
        <taxon>Ecdysozoa</taxon>
        <taxon>Arthropoda</taxon>
        <taxon>Hexapoda</taxon>
        <taxon>Insecta</taxon>
        <taxon>Pterygota</taxon>
        <taxon>Neoptera</taxon>
        <taxon>Endopterygota</taxon>
        <taxon>Hymenoptera</taxon>
        <taxon>Apocrita</taxon>
        <taxon>Aculeata</taxon>
        <taxon>Vespoidea</taxon>
        <taxon>Vespidae</taxon>
        <taxon>Vespinae</taxon>
        <taxon>Vespula</taxon>
    </lineage>
</organism>
<accession>A0ABD2CXZ0</accession>
<proteinExistence type="predicted"/>
<evidence type="ECO:0000256" key="1">
    <source>
        <dbReference type="SAM" id="MobiDB-lite"/>
    </source>
</evidence>
<dbReference type="EMBL" id="JAYRBN010000027">
    <property type="protein sequence ID" value="KAL2749519.1"/>
    <property type="molecule type" value="Genomic_DNA"/>
</dbReference>
<feature type="compositionally biased region" description="Low complexity" evidence="1">
    <location>
        <begin position="105"/>
        <end position="125"/>
    </location>
</feature>